<proteinExistence type="predicted"/>
<gene>
    <name evidence="1" type="ORF">Dsin_022563</name>
</gene>
<sequence>MGKTWMERKIIGHEDLWYETLWVNMTEKHDIDLFYKDIARQLFLSCSIAKEWQYEEENSEEEKETTLKLKHEKFEWGYKEEEDTIESLKKRVQEKIREIGVAALSEETKYLLLVLDNEGNNLINNDLLKRLSEEWISKFHSKFHDRLKVIIATRELGSCNAEQTSKVIKFNALLPEEWLPLLQDCVHTKVSDIQRFKELGQAIAKKSKGMPTCNHCDSKSLQLHCST</sequence>
<dbReference type="EMBL" id="JANJYJ010000007">
    <property type="protein sequence ID" value="KAK3199148.1"/>
    <property type="molecule type" value="Genomic_DNA"/>
</dbReference>
<dbReference type="AlphaFoldDB" id="A0AAE0DZX8"/>
<evidence type="ECO:0000313" key="1">
    <source>
        <dbReference type="EMBL" id="KAK3199148.1"/>
    </source>
</evidence>
<dbReference type="GO" id="GO:0043531">
    <property type="term" value="F:ADP binding"/>
    <property type="evidence" value="ECO:0007669"/>
    <property type="project" value="InterPro"/>
</dbReference>
<accession>A0AAE0DZX8</accession>
<organism evidence="1 2">
    <name type="scientific">Dipteronia sinensis</name>
    <dbReference type="NCBI Taxonomy" id="43782"/>
    <lineage>
        <taxon>Eukaryota</taxon>
        <taxon>Viridiplantae</taxon>
        <taxon>Streptophyta</taxon>
        <taxon>Embryophyta</taxon>
        <taxon>Tracheophyta</taxon>
        <taxon>Spermatophyta</taxon>
        <taxon>Magnoliopsida</taxon>
        <taxon>eudicotyledons</taxon>
        <taxon>Gunneridae</taxon>
        <taxon>Pentapetalae</taxon>
        <taxon>rosids</taxon>
        <taxon>malvids</taxon>
        <taxon>Sapindales</taxon>
        <taxon>Sapindaceae</taxon>
        <taxon>Hippocastanoideae</taxon>
        <taxon>Acereae</taxon>
        <taxon>Dipteronia</taxon>
    </lineage>
</organism>
<dbReference type="Proteomes" id="UP001281410">
    <property type="component" value="Unassembled WGS sequence"/>
</dbReference>
<comment type="caution">
    <text evidence="1">The sequence shown here is derived from an EMBL/GenBank/DDBJ whole genome shotgun (WGS) entry which is preliminary data.</text>
</comment>
<dbReference type="Gene3D" id="3.40.50.300">
    <property type="entry name" value="P-loop containing nucleotide triphosphate hydrolases"/>
    <property type="match status" value="1"/>
</dbReference>
<keyword evidence="2" id="KW-1185">Reference proteome</keyword>
<protein>
    <submittedName>
        <fullName evidence="1">Uncharacterized protein</fullName>
    </submittedName>
</protein>
<name>A0AAE0DZX8_9ROSI</name>
<dbReference type="SUPFAM" id="SSF52540">
    <property type="entry name" value="P-loop containing nucleoside triphosphate hydrolases"/>
    <property type="match status" value="1"/>
</dbReference>
<dbReference type="InterPro" id="IPR027417">
    <property type="entry name" value="P-loop_NTPase"/>
</dbReference>
<reference evidence="1" key="1">
    <citation type="journal article" date="2023" name="Plant J.">
        <title>Genome sequences and population genomics provide insights into the demographic history, inbreeding, and mutation load of two 'living fossil' tree species of Dipteronia.</title>
        <authorList>
            <person name="Feng Y."/>
            <person name="Comes H.P."/>
            <person name="Chen J."/>
            <person name="Zhu S."/>
            <person name="Lu R."/>
            <person name="Zhang X."/>
            <person name="Li P."/>
            <person name="Qiu J."/>
            <person name="Olsen K.M."/>
            <person name="Qiu Y."/>
        </authorList>
    </citation>
    <scope>NUCLEOTIDE SEQUENCE</scope>
    <source>
        <strain evidence="1">NBL</strain>
    </source>
</reference>
<evidence type="ECO:0000313" key="2">
    <source>
        <dbReference type="Proteomes" id="UP001281410"/>
    </source>
</evidence>